<dbReference type="Gene3D" id="3.40.395.10">
    <property type="entry name" value="Adenoviral Proteinase, Chain A"/>
    <property type="match status" value="1"/>
</dbReference>
<organism evidence="5 6">
    <name type="scientific">Rehmannia glutinosa</name>
    <name type="common">Chinese foxglove</name>
    <dbReference type="NCBI Taxonomy" id="99300"/>
    <lineage>
        <taxon>Eukaryota</taxon>
        <taxon>Viridiplantae</taxon>
        <taxon>Streptophyta</taxon>
        <taxon>Embryophyta</taxon>
        <taxon>Tracheophyta</taxon>
        <taxon>Spermatophyta</taxon>
        <taxon>Magnoliopsida</taxon>
        <taxon>eudicotyledons</taxon>
        <taxon>Gunneridae</taxon>
        <taxon>Pentapetalae</taxon>
        <taxon>asterids</taxon>
        <taxon>lamiids</taxon>
        <taxon>Lamiales</taxon>
        <taxon>Orobanchaceae</taxon>
        <taxon>Rehmannieae</taxon>
        <taxon>Rehmannia</taxon>
    </lineage>
</organism>
<dbReference type="Pfam" id="PF02902">
    <property type="entry name" value="Peptidase_C48"/>
    <property type="match status" value="1"/>
</dbReference>
<evidence type="ECO:0000256" key="3">
    <source>
        <dbReference type="ARBA" id="ARBA00022801"/>
    </source>
</evidence>
<evidence type="ECO:0000256" key="2">
    <source>
        <dbReference type="ARBA" id="ARBA00022670"/>
    </source>
</evidence>
<dbReference type="EMBL" id="JABTTQ020002497">
    <property type="protein sequence ID" value="KAK6123672.1"/>
    <property type="molecule type" value="Genomic_DNA"/>
</dbReference>
<evidence type="ECO:0000256" key="1">
    <source>
        <dbReference type="ARBA" id="ARBA00005234"/>
    </source>
</evidence>
<reference evidence="5 6" key="1">
    <citation type="journal article" date="2021" name="Comput. Struct. Biotechnol. J.">
        <title>De novo genome assembly of the potent medicinal plant Rehmannia glutinosa using nanopore technology.</title>
        <authorList>
            <person name="Ma L."/>
            <person name="Dong C."/>
            <person name="Song C."/>
            <person name="Wang X."/>
            <person name="Zheng X."/>
            <person name="Niu Y."/>
            <person name="Chen S."/>
            <person name="Feng W."/>
        </authorList>
    </citation>
    <scope>NUCLEOTIDE SEQUENCE [LARGE SCALE GENOMIC DNA]</scope>
    <source>
        <strain evidence="5">DH-2019</strain>
    </source>
</reference>
<evidence type="ECO:0000259" key="4">
    <source>
        <dbReference type="Pfam" id="PF02902"/>
    </source>
</evidence>
<dbReference type="InterPro" id="IPR038765">
    <property type="entry name" value="Papain-like_cys_pep_sf"/>
</dbReference>
<keyword evidence="6" id="KW-1185">Reference proteome</keyword>
<sequence>MILHGMTIKKAKSWFTLITISGSWLEDYHMDLAMTLLRERQKRYSMSFGKYTRAILDYRFYSSLIFEHMGYKENPNKHKFEEALINYTNGTWSKFGKEWAGCTHLYFPICYNKHWIAAEVVFEKSEFNIYDPDKGCLTEGQHNQCLESVTVMVPLLAQQVGIATNGPLKVVKSDKTSKQGTS</sequence>
<evidence type="ECO:0000313" key="5">
    <source>
        <dbReference type="EMBL" id="KAK6123672.1"/>
    </source>
</evidence>
<dbReference type="Proteomes" id="UP001318860">
    <property type="component" value="Unassembled WGS sequence"/>
</dbReference>
<name>A0ABR0UND9_REHGL</name>
<accession>A0ABR0UND9</accession>
<dbReference type="SUPFAM" id="SSF54001">
    <property type="entry name" value="Cysteine proteinases"/>
    <property type="match status" value="1"/>
</dbReference>
<protein>
    <recommendedName>
        <fullName evidence="4">Ubiquitin-like protease family profile domain-containing protein</fullName>
    </recommendedName>
</protein>
<dbReference type="InterPro" id="IPR003653">
    <property type="entry name" value="Peptidase_C48_C"/>
</dbReference>
<comment type="similarity">
    <text evidence="1">Belongs to the peptidase C48 family.</text>
</comment>
<comment type="caution">
    <text evidence="5">The sequence shown here is derived from an EMBL/GenBank/DDBJ whole genome shotgun (WGS) entry which is preliminary data.</text>
</comment>
<feature type="domain" description="Ubiquitin-like protease family profile" evidence="4">
    <location>
        <begin position="24"/>
        <end position="160"/>
    </location>
</feature>
<gene>
    <name evidence="5" type="ORF">DH2020_042589</name>
</gene>
<keyword evidence="2" id="KW-0645">Protease</keyword>
<evidence type="ECO:0000313" key="6">
    <source>
        <dbReference type="Proteomes" id="UP001318860"/>
    </source>
</evidence>
<proteinExistence type="inferred from homology"/>
<keyword evidence="3" id="KW-0378">Hydrolase</keyword>